<dbReference type="Proteomes" id="UP000199184">
    <property type="component" value="Unassembled WGS sequence"/>
</dbReference>
<accession>A0A1C3XR41</accession>
<dbReference type="AlphaFoldDB" id="A0A1C3XR41"/>
<dbReference type="EMBL" id="FMAI01000027">
    <property type="protein sequence ID" value="SCB54484.1"/>
    <property type="molecule type" value="Genomic_DNA"/>
</dbReference>
<organism evidence="1 2">
    <name type="scientific">Bradyrhizobium shewense</name>
    <dbReference type="NCBI Taxonomy" id="1761772"/>
    <lineage>
        <taxon>Bacteria</taxon>
        <taxon>Pseudomonadati</taxon>
        <taxon>Pseudomonadota</taxon>
        <taxon>Alphaproteobacteria</taxon>
        <taxon>Hyphomicrobiales</taxon>
        <taxon>Nitrobacteraceae</taxon>
        <taxon>Bradyrhizobium</taxon>
    </lineage>
</organism>
<name>A0A1C3XR41_9BRAD</name>
<protein>
    <recommendedName>
        <fullName evidence="3">Acyltransferase</fullName>
    </recommendedName>
</protein>
<proteinExistence type="predicted"/>
<dbReference type="SUPFAM" id="SSF52777">
    <property type="entry name" value="CoA-dependent acyltransferases"/>
    <property type="match status" value="1"/>
</dbReference>
<dbReference type="InterPro" id="IPR023213">
    <property type="entry name" value="CAT-like_dom_sf"/>
</dbReference>
<reference evidence="2" key="1">
    <citation type="submission" date="2016-08" db="EMBL/GenBank/DDBJ databases">
        <authorList>
            <person name="Varghese N."/>
            <person name="Submissions Spin"/>
        </authorList>
    </citation>
    <scope>NUCLEOTIDE SEQUENCE [LARGE SCALE GENOMIC DNA]</scope>
    <source>
        <strain evidence="2">ERR11</strain>
    </source>
</reference>
<evidence type="ECO:0000313" key="1">
    <source>
        <dbReference type="EMBL" id="SCB54484.1"/>
    </source>
</evidence>
<evidence type="ECO:0008006" key="3">
    <source>
        <dbReference type="Google" id="ProtNLM"/>
    </source>
</evidence>
<dbReference type="Gene3D" id="3.30.559.10">
    <property type="entry name" value="Chloramphenicol acetyltransferase-like domain"/>
    <property type="match status" value="1"/>
</dbReference>
<gene>
    <name evidence="1" type="ORF">GA0061098_102710</name>
</gene>
<sequence>MLEQAASGRPLTAHFSICGNPRPMRGTPKPISLPRRLICDLMRASMDVPFVSLSRSLNIRPLLEARAGAAAPAGWAATFVKAFALVARDEPILRTVYAKWPWPTFYELPNSVASVAIARVEDGEECVMPQRIAAPEAMALAAVDAEIRRGKTAPIADVPMFRKIMRATRLPLPLRRLSWAIGLNFGRQRGNWFGSFAVSSVAAYGGGELHPITPGPFIVSYGLVEPDQTIHVVIRWDHRVTDAAPIARVLTRLEQVLNTEIAAELRAAGAKPIRVVGT</sequence>
<keyword evidence="2" id="KW-1185">Reference proteome</keyword>
<evidence type="ECO:0000313" key="2">
    <source>
        <dbReference type="Proteomes" id="UP000199184"/>
    </source>
</evidence>